<dbReference type="Gene3D" id="3.90.1680.10">
    <property type="entry name" value="SOS response associated peptidase-like"/>
    <property type="match status" value="1"/>
</dbReference>
<keyword evidence="7" id="KW-0456">Lyase</keyword>
<dbReference type="RefSeq" id="WP_094779920.1">
    <property type="nucleotide sequence ID" value="NZ_CYGX02000027.1"/>
</dbReference>
<dbReference type="AlphaFoldDB" id="A0A1N7RZP1"/>
<gene>
    <name evidence="9" type="ORF">BN2475_270001</name>
</gene>
<evidence type="ECO:0000256" key="4">
    <source>
        <dbReference type="ARBA" id="ARBA00022801"/>
    </source>
</evidence>
<evidence type="ECO:0000256" key="1">
    <source>
        <dbReference type="ARBA" id="ARBA00008136"/>
    </source>
</evidence>
<dbReference type="PANTHER" id="PTHR13604:SF0">
    <property type="entry name" value="ABASIC SITE PROCESSING PROTEIN HMCES"/>
    <property type="match status" value="1"/>
</dbReference>
<dbReference type="Proteomes" id="UP000187012">
    <property type="component" value="Unassembled WGS sequence"/>
</dbReference>
<dbReference type="InterPro" id="IPR003738">
    <property type="entry name" value="SRAP"/>
</dbReference>
<dbReference type="SUPFAM" id="SSF143081">
    <property type="entry name" value="BB1717-like"/>
    <property type="match status" value="1"/>
</dbReference>
<evidence type="ECO:0000256" key="3">
    <source>
        <dbReference type="ARBA" id="ARBA00022763"/>
    </source>
</evidence>
<keyword evidence="4 8" id="KW-0378">Hydrolase</keyword>
<dbReference type="GO" id="GO:0016829">
    <property type="term" value="F:lyase activity"/>
    <property type="evidence" value="ECO:0007669"/>
    <property type="project" value="UniProtKB-KW"/>
</dbReference>
<dbReference type="InterPro" id="IPR036590">
    <property type="entry name" value="SRAP-like"/>
</dbReference>
<reference evidence="9 10" key="1">
    <citation type="submission" date="2016-12" db="EMBL/GenBank/DDBJ databases">
        <authorList>
            <person name="Song W.-J."/>
            <person name="Kurnit D.M."/>
        </authorList>
    </citation>
    <scope>NUCLEOTIDE SEQUENCE [LARGE SCALE GENOMIC DNA]</scope>
    <source>
        <strain evidence="9 10">STM7296</strain>
    </source>
</reference>
<evidence type="ECO:0000256" key="2">
    <source>
        <dbReference type="ARBA" id="ARBA00022670"/>
    </source>
</evidence>
<keyword evidence="5" id="KW-0190">Covalent protein-DNA linkage</keyword>
<evidence type="ECO:0000256" key="8">
    <source>
        <dbReference type="RuleBase" id="RU364100"/>
    </source>
</evidence>
<evidence type="ECO:0000313" key="10">
    <source>
        <dbReference type="Proteomes" id="UP000187012"/>
    </source>
</evidence>
<name>A0A1N7RZP1_9BURK</name>
<evidence type="ECO:0000313" key="9">
    <source>
        <dbReference type="EMBL" id="SIT40610.1"/>
    </source>
</evidence>
<dbReference type="GO" id="GO:0008233">
    <property type="term" value="F:peptidase activity"/>
    <property type="evidence" value="ECO:0007669"/>
    <property type="project" value="UniProtKB-KW"/>
</dbReference>
<dbReference type="GO" id="GO:0003697">
    <property type="term" value="F:single-stranded DNA binding"/>
    <property type="evidence" value="ECO:0007669"/>
    <property type="project" value="InterPro"/>
</dbReference>
<dbReference type="EMBL" id="CYGX02000027">
    <property type="protein sequence ID" value="SIT40610.1"/>
    <property type="molecule type" value="Genomic_DNA"/>
</dbReference>
<protein>
    <recommendedName>
        <fullName evidence="8">Abasic site processing protein</fullName>
        <ecNumber evidence="8">3.4.-.-</ecNumber>
    </recommendedName>
</protein>
<dbReference type="GO" id="GO:0006508">
    <property type="term" value="P:proteolysis"/>
    <property type="evidence" value="ECO:0007669"/>
    <property type="project" value="UniProtKB-KW"/>
</dbReference>
<keyword evidence="6" id="KW-0238">DNA-binding</keyword>
<sequence>MCYSAQVVADYKKFVRTFGATMDMHEFARLFFERAEGASKAKIPKAMEDAFGEPKTDAEREIKALIGRFNAEQTTKLEQDLFKQRKRLADAERTLQTKVTKAATESQRIATDKIAWAKGKLEDLQRTEPKPRDSRIFPGHYSPVMVIENGRRIVRPMRYQCRIAGKPASYDVKYPGTYNARRDNLEGFWKPLFGYSHAVMLVDVFYENVQKAKLEGTLSETHDQRENVVLEFRPSNGELMHVACLWSRWSAPDEPDLLSFAAITDEPPPEVAAAGHDRCIIPIKPENIDTWLNPDASDLAAMYAILDDRDRPYYEHRLAA</sequence>
<dbReference type="GO" id="GO:0106300">
    <property type="term" value="P:protein-DNA covalent cross-linking repair"/>
    <property type="evidence" value="ECO:0007669"/>
    <property type="project" value="InterPro"/>
</dbReference>
<proteinExistence type="inferred from homology"/>
<dbReference type="Pfam" id="PF02586">
    <property type="entry name" value="SRAP"/>
    <property type="match status" value="1"/>
</dbReference>
<keyword evidence="2 8" id="KW-0645">Protease</keyword>
<dbReference type="PANTHER" id="PTHR13604">
    <property type="entry name" value="DC12-RELATED"/>
    <property type="match status" value="1"/>
</dbReference>
<organism evidence="9 10">
    <name type="scientific">Paraburkholderia ribeironis</name>
    <dbReference type="NCBI Taxonomy" id="1247936"/>
    <lineage>
        <taxon>Bacteria</taxon>
        <taxon>Pseudomonadati</taxon>
        <taxon>Pseudomonadota</taxon>
        <taxon>Betaproteobacteria</taxon>
        <taxon>Burkholderiales</taxon>
        <taxon>Burkholderiaceae</taxon>
        <taxon>Paraburkholderia</taxon>
    </lineage>
</organism>
<accession>A0A1N7RZP1</accession>
<evidence type="ECO:0000256" key="7">
    <source>
        <dbReference type="ARBA" id="ARBA00023239"/>
    </source>
</evidence>
<keyword evidence="10" id="KW-1185">Reference proteome</keyword>
<keyword evidence="3" id="KW-0227">DNA damage</keyword>
<dbReference type="EC" id="3.4.-.-" evidence="8"/>
<comment type="similarity">
    <text evidence="1 8">Belongs to the SOS response-associated peptidase family.</text>
</comment>
<dbReference type="STRING" id="1247936.BN2475_270001"/>
<evidence type="ECO:0000256" key="6">
    <source>
        <dbReference type="ARBA" id="ARBA00023125"/>
    </source>
</evidence>
<evidence type="ECO:0000256" key="5">
    <source>
        <dbReference type="ARBA" id="ARBA00023124"/>
    </source>
</evidence>
<dbReference type="OrthoDB" id="107650at2"/>